<keyword evidence="3" id="KW-0808">Transferase</keyword>
<keyword evidence="4" id="KW-0479">Metal-binding</keyword>
<evidence type="ECO:0000313" key="13">
    <source>
        <dbReference type="Proteomes" id="UP000199021"/>
    </source>
</evidence>
<evidence type="ECO:0000256" key="1">
    <source>
        <dbReference type="ARBA" id="ARBA00013247"/>
    </source>
</evidence>
<dbReference type="NCBIfam" id="TIGR01251">
    <property type="entry name" value="ribP_PPkin"/>
    <property type="match status" value="1"/>
</dbReference>
<dbReference type="GO" id="GO:0004749">
    <property type="term" value="F:ribose phosphate diphosphokinase activity"/>
    <property type="evidence" value="ECO:0007669"/>
    <property type="project" value="UniProtKB-EC"/>
</dbReference>
<dbReference type="InterPro" id="IPR000842">
    <property type="entry name" value="PRib_PP_synth_CS"/>
</dbReference>
<dbReference type="SUPFAM" id="SSF53271">
    <property type="entry name" value="PRTase-like"/>
    <property type="match status" value="1"/>
</dbReference>
<dbReference type="InterPro" id="IPR029099">
    <property type="entry name" value="Pribosyltran_N"/>
</dbReference>
<evidence type="ECO:0000256" key="7">
    <source>
        <dbReference type="ARBA" id="ARBA00022777"/>
    </source>
</evidence>
<dbReference type="PANTHER" id="PTHR10210">
    <property type="entry name" value="RIBOSE-PHOSPHATE DIPHOSPHOKINASE FAMILY MEMBER"/>
    <property type="match status" value="1"/>
</dbReference>
<accession>A0A1H9F1I2</accession>
<dbReference type="RefSeq" id="WP_245748477.1">
    <property type="nucleotide sequence ID" value="NZ_FOFB01000008.1"/>
</dbReference>
<dbReference type="Proteomes" id="UP000199021">
    <property type="component" value="Unassembled WGS sequence"/>
</dbReference>
<dbReference type="GO" id="GO:0006015">
    <property type="term" value="P:5-phosphoribose 1-diphosphate biosynthetic process"/>
    <property type="evidence" value="ECO:0007669"/>
    <property type="project" value="TreeGrafter"/>
</dbReference>
<keyword evidence="7 12" id="KW-0418">Kinase</keyword>
<evidence type="ECO:0000256" key="8">
    <source>
        <dbReference type="ARBA" id="ARBA00022840"/>
    </source>
</evidence>
<keyword evidence="2" id="KW-0963">Cytoplasm</keyword>
<dbReference type="InterPro" id="IPR029057">
    <property type="entry name" value="PRTase-like"/>
</dbReference>
<dbReference type="GO" id="GO:0002189">
    <property type="term" value="C:ribose phosphate diphosphokinase complex"/>
    <property type="evidence" value="ECO:0007669"/>
    <property type="project" value="TreeGrafter"/>
</dbReference>
<keyword evidence="6" id="KW-0547">Nucleotide-binding</keyword>
<dbReference type="FunCoup" id="A0A1H9F1I2">
    <property type="interactions" value="559"/>
</dbReference>
<feature type="domain" description="Ribose-phosphate pyrophosphokinase N-terminal" evidence="11">
    <location>
        <begin position="15"/>
        <end position="129"/>
    </location>
</feature>
<evidence type="ECO:0000256" key="2">
    <source>
        <dbReference type="ARBA" id="ARBA00022490"/>
    </source>
</evidence>
<dbReference type="GO" id="GO:0009156">
    <property type="term" value="P:ribonucleoside monophosphate biosynthetic process"/>
    <property type="evidence" value="ECO:0007669"/>
    <property type="project" value="InterPro"/>
</dbReference>
<dbReference type="EC" id="2.7.6.1" evidence="1"/>
<dbReference type="PANTHER" id="PTHR10210:SF41">
    <property type="entry name" value="RIBOSE-PHOSPHATE PYROPHOSPHOKINASE 1, CHLOROPLASTIC"/>
    <property type="match status" value="1"/>
</dbReference>
<dbReference type="SMART" id="SM01400">
    <property type="entry name" value="Pribosyltran_N"/>
    <property type="match status" value="1"/>
</dbReference>
<dbReference type="InterPro" id="IPR000836">
    <property type="entry name" value="PRTase_dom"/>
</dbReference>
<evidence type="ECO:0000259" key="11">
    <source>
        <dbReference type="Pfam" id="PF13793"/>
    </source>
</evidence>
<name>A0A1H9F1I2_9BACT</name>
<gene>
    <name evidence="12" type="ORF">SAMN05444359_10849</name>
</gene>
<dbReference type="GO" id="GO:0016301">
    <property type="term" value="F:kinase activity"/>
    <property type="evidence" value="ECO:0007669"/>
    <property type="project" value="UniProtKB-KW"/>
</dbReference>
<proteinExistence type="predicted"/>
<dbReference type="GO" id="GO:0006164">
    <property type="term" value="P:purine nucleotide biosynthetic process"/>
    <property type="evidence" value="ECO:0007669"/>
    <property type="project" value="TreeGrafter"/>
</dbReference>
<reference evidence="13" key="1">
    <citation type="submission" date="2016-10" db="EMBL/GenBank/DDBJ databases">
        <authorList>
            <person name="Varghese N."/>
            <person name="Submissions S."/>
        </authorList>
    </citation>
    <scope>NUCLEOTIDE SEQUENCE [LARGE SCALE GENOMIC DNA]</scope>
    <source>
        <strain evidence="13">DSM 24740</strain>
    </source>
</reference>
<organism evidence="12 13">
    <name type="scientific">Neolewinella agarilytica</name>
    <dbReference type="NCBI Taxonomy" id="478744"/>
    <lineage>
        <taxon>Bacteria</taxon>
        <taxon>Pseudomonadati</taxon>
        <taxon>Bacteroidota</taxon>
        <taxon>Saprospiria</taxon>
        <taxon>Saprospirales</taxon>
        <taxon>Lewinellaceae</taxon>
        <taxon>Neolewinella</taxon>
    </lineage>
</organism>
<dbReference type="NCBIfam" id="NF002320">
    <property type="entry name" value="PRK01259.1"/>
    <property type="match status" value="1"/>
</dbReference>
<evidence type="ECO:0000256" key="6">
    <source>
        <dbReference type="ARBA" id="ARBA00022741"/>
    </source>
</evidence>
<dbReference type="Pfam" id="PF14572">
    <property type="entry name" value="Pribosyl_synth"/>
    <property type="match status" value="1"/>
</dbReference>
<dbReference type="EMBL" id="FOFB01000008">
    <property type="protein sequence ID" value="SEQ31822.1"/>
    <property type="molecule type" value="Genomic_DNA"/>
</dbReference>
<dbReference type="GO" id="GO:0000287">
    <property type="term" value="F:magnesium ion binding"/>
    <property type="evidence" value="ECO:0007669"/>
    <property type="project" value="InterPro"/>
</dbReference>
<evidence type="ECO:0000256" key="10">
    <source>
        <dbReference type="ARBA" id="ARBA00049535"/>
    </source>
</evidence>
<dbReference type="GO" id="GO:0005737">
    <property type="term" value="C:cytoplasm"/>
    <property type="evidence" value="ECO:0007669"/>
    <property type="project" value="TreeGrafter"/>
</dbReference>
<sequence>MSHKPRLTPMNDNVTLLSVTGSQYLSEKIATAYGQELGELEVARFNDGEMQPIIKQSVRGEYVFIIGSTFQPHDNLMEMLLTIDAARRASAGYICCVMPYFGYARQDRKDRPRVPISAKLIANLLVEAGADRIMTLDLHADQIQGFFDIPVDHLKSQAIYIPYFDTQDMSNVTFASPDMGGVKRARDYAKYYERNVVICDKYRKRAGEIAGMTLIGDVEGADVILVDDLVDTAGTLCRAADLIMERGAKSVRAIATHPILSGNAYEKIEKSALETLIVCDAVPLKQISPKIKVLSSAALFAKGIKKTHDNESISALFVG</sequence>
<evidence type="ECO:0000256" key="5">
    <source>
        <dbReference type="ARBA" id="ARBA00022727"/>
    </source>
</evidence>
<evidence type="ECO:0000256" key="3">
    <source>
        <dbReference type="ARBA" id="ARBA00022679"/>
    </source>
</evidence>
<keyword evidence="8" id="KW-0067">ATP-binding</keyword>
<dbReference type="Pfam" id="PF13793">
    <property type="entry name" value="Pribosyltran_N"/>
    <property type="match status" value="1"/>
</dbReference>
<dbReference type="AlphaFoldDB" id="A0A1H9F1I2"/>
<protein>
    <recommendedName>
        <fullName evidence="1">ribose-phosphate diphosphokinase</fullName>
        <ecNumber evidence="1">2.7.6.1</ecNumber>
    </recommendedName>
</protein>
<dbReference type="FunFam" id="3.40.50.2020:FF:000002">
    <property type="entry name" value="Ribose-phosphate pyrophosphokinase"/>
    <property type="match status" value="1"/>
</dbReference>
<dbReference type="InterPro" id="IPR005946">
    <property type="entry name" value="Rib-P_diPkinase"/>
</dbReference>
<dbReference type="GO" id="GO:0005524">
    <property type="term" value="F:ATP binding"/>
    <property type="evidence" value="ECO:0007669"/>
    <property type="project" value="UniProtKB-KW"/>
</dbReference>
<dbReference type="Gene3D" id="3.40.50.2020">
    <property type="match status" value="2"/>
</dbReference>
<dbReference type="InParanoid" id="A0A1H9F1I2"/>
<dbReference type="PROSITE" id="PS00114">
    <property type="entry name" value="PRPP_SYNTHASE"/>
    <property type="match status" value="1"/>
</dbReference>
<evidence type="ECO:0000256" key="9">
    <source>
        <dbReference type="ARBA" id="ARBA00022842"/>
    </source>
</evidence>
<dbReference type="FunFam" id="3.40.50.2020:FF:000007">
    <property type="entry name" value="Ribose-phosphate pyrophosphokinase"/>
    <property type="match status" value="1"/>
</dbReference>
<dbReference type="CDD" id="cd06223">
    <property type="entry name" value="PRTases_typeI"/>
    <property type="match status" value="1"/>
</dbReference>
<keyword evidence="13" id="KW-1185">Reference proteome</keyword>
<evidence type="ECO:0000256" key="4">
    <source>
        <dbReference type="ARBA" id="ARBA00022723"/>
    </source>
</evidence>
<keyword evidence="9" id="KW-0460">Magnesium</keyword>
<comment type="catalytic activity">
    <reaction evidence="10">
        <text>D-ribose 5-phosphate + ATP = 5-phospho-alpha-D-ribose 1-diphosphate + AMP + H(+)</text>
        <dbReference type="Rhea" id="RHEA:15609"/>
        <dbReference type="ChEBI" id="CHEBI:15378"/>
        <dbReference type="ChEBI" id="CHEBI:30616"/>
        <dbReference type="ChEBI" id="CHEBI:58017"/>
        <dbReference type="ChEBI" id="CHEBI:78346"/>
        <dbReference type="ChEBI" id="CHEBI:456215"/>
        <dbReference type="EC" id="2.7.6.1"/>
    </reaction>
</comment>
<dbReference type="STRING" id="478744.SAMN05444359_10849"/>
<evidence type="ECO:0000313" key="12">
    <source>
        <dbReference type="EMBL" id="SEQ31822.1"/>
    </source>
</evidence>
<keyword evidence="5" id="KW-0545">Nucleotide biosynthesis</keyword>